<dbReference type="PANTHER" id="PTHR37049">
    <property type="entry name" value="PEPTIDASE S41 FAMILY PROTEIN"/>
    <property type="match status" value="1"/>
</dbReference>
<feature type="chain" id="PRO_5025629988" description="CPAF-like PDZ domain-containing protein" evidence="2">
    <location>
        <begin position="19"/>
        <end position="865"/>
    </location>
</feature>
<dbReference type="SUPFAM" id="SSF52096">
    <property type="entry name" value="ClpP/crotonase"/>
    <property type="match status" value="1"/>
</dbReference>
<dbReference type="OrthoDB" id="27214at2759"/>
<dbReference type="GO" id="GO:0006508">
    <property type="term" value="P:proteolysis"/>
    <property type="evidence" value="ECO:0007669"/>
    <property type="project" value="InterPro"/>
</dbReference>
<keyword evidence="5" id="KW-1185">Reference proteome</keyword>
<dbReference type="Gene3D" id="3.90.226.10">
    <property type="entry name" value="2-enoyl-CoA Hydratase, Chain A, domain 1"/>
    <property type="match status" value="1"/>
</dbReference>
<evidence type="ECO:0000259" key="3">
    <source>
        <dbReference type="Pfam" id="PF23658"/>
    </source>
</evidence>
<evidence type="ECO:0000313" key="5">
    <source>
        <dbReference type="Proteomes" id="UP000800035"/>
    </source>
</evidence>
<evidence type="ECO:0000256" key="1">
    <source>
        <dbReference type="SAM" id="MobiDB-lite"/>
    </source>
</evidence>
<dbReference type="InterPro" id="IPR056186">
    <property type="entry name" value="PDZ_CPAF-rel"/>
</dbReference>
<reference evidence="4" key="1">
    <citation type="journal article" date="2020" name="Stud. Mycol.">
        <title>101 Dothideomycetes genomes: a test case for predicting lifestyles and emergence of pathogens.</title>
        <authorList>
            <person name="Haridas S."/>
            <person name="Albert R."/>
            <person name="Binder M."/>
            <person name="Bloem J."/>
            <person name="Labutti K."/>
            <person name="Salamov A."/>
            <person name="Andreopoulos B."/>
            <person name="Baker S."/>
            <person name="Barry K."/>
            <person name="Bills G."/>
            <person name="Bluhm B."/>
            <person name="Cannon C."/>
            <person name="Castanera R."/>
            <person name="Culley D."/>
            <person name="Daum C."/>
            <person name="Ezra D."/>
            <person name="Gonzalez J."/>
            <person name="Henrissat B."/>
            <person name="Kuo A."/>
            <person name="Liang C."/>
            <person name="Lipzen A."/>
            <person name="Lutzoni F."/>
            <person name="Magnuson J."/>
            <person name="Mondo S."/>
            <person name="Nolan M."/>
            <person name="Ohm R."/>
            <person name="Pangilinan J."/>
            <person name="Park H.-J."/>
            <person name="Ramirez L."/>
            <person name="Alfaro M."/>
            <person name="Sun H."/>
            <person name="Tritt A."/>
            <person name="Yoshinaga Y."/>
            <person name="Zwiers L.-H."/>
            <person name="Turgeon B."/>
            <person name="Goodwin S."/>
            <person name="Spatafora J."/>
            <person name="Crous P."/>
            <person name="Grigoriev I."/>
        </authorList>
    </citation>
    <scope>NUCLEOTIDE SEQUENCE</scope>
    <source>
        <strain evidence="4">CBS 675.92</strain>
    </source>
</reference>
<dbReference type="Pfam" id="PF23658">
    <property type="entry name" value="PDZ_CPAF_rel"/>
    <property type="match status" value="1"/>
</dbReference>
<dbReference type="EMBL" id="ML976985">
    <property type="protein sequence ID" value="KAF1959262.1"/>
    <property type="molecule type" value="Genomic_DNA"/>
</dbReference>
<evidence type="ECO:0000313" key="4">
    <source>
        <dbReference type="EMBL" id="KAF1959262.1"/>
    </source>
</evidence>
<name>A0A6A5U5Y2_9PLEO</name>
<dbReference type="Proteomes" id="UP000800035">
    <property type="component" value="Unassembled WGS sequence"/>
</dbReference>
<evidence type="ECO:0000256" key="2">
    <source>
        <dbReference type="SAM" id="SignalP"/>
    </source>
</evidence>
<dbReference type="GO" id="GO:0008236">
    <property type="term" value="F:serine-type peptidase activity"/>
    <property type="evidence" value="ECO:0007669"/>
    <property type="project" value="InterPro"/>
</dbReference>
<accession>A0A6A5U5Y2</accession>
<feature type="domain" description="CPAF-like PDZ" evidence="3">
    <location>
        <begin position="163"/>
        <end position="271"/>
    </location>
</feature>
<keyword evidence="2" id="KW-0732">Signal</keyword>
<feature type="region of interest" description="Disordered" evidence="1">
    <location>
        <begin position="709"/>
        <end position="741"/>
    </location>
</feature>
<dbReference type="InterPro" id="IPR029045">
    <property type="entry name" value="ClpP/crotonase-like_dom_sf"/>
</dbReference>
<dbReference type="InterPro" id="IPR052766">
    <property type="entry name" value="S41A_metabolite_peptidase"/>
</dbReference>
<feature type="signal peptide" evidence="2">
    <location>
        <begin position="1"/>
        <end position="18"/>
    </location>
</feature>
<sequence>MLFQKTSLFLCVAGGALARTLSPKLQVRQNPTPTAGAPAAQSTICGDIVDAVDDPEGFTDFWARYAYQCLTSVPFNPAVASRFVKYWNQTVEYQSTIAYLKNPPPGYQQPAVDVYKELAKIQQRIDTGFYTNQYAFEADFQLLTYAMHDGHVRLIAGTLAAFSFSAPFEIASVSVDGKSLPKIYLTADIIDSQTEGWKPSPIKTINGEDVTEYLSKFAALNSWGYVEPHAEWNALMSSPALDIQGGGTIWSAGATFFPGENLTVHFENYTAGDESTFLDTIWIATYSEAANFTGPLTTGGDFYNYFVLGNLPASFNESAIIFPTIPEQEPATGNWSEASFQAFPEDPDIVQYDLGIFHTGLVSGYFLDDISTGVLSLPSFDVLSSTIGNYSGTVTRFLKEASLQGMDNIVIDLQRNTGGVTLLAYTTFKSLFPELLPFAGSRRRSSPMGNVLGSAITEFWELLDETDDDERQFKEELAANEWVITNRINAATGKNFTSWEEYQNGPTVNQDKFTLVEQYDLANEVFDRAAFDEWYPTMYMPNKTAWPIQERLFNPDQIVILSDGICGSACSLLIEMLTRAGVKTVVAGGRPQTGPMQVSTNRGASIYSTVDLDEDIEDAKEIDEFVKETTSSSLPAVREPGMNIQYATVNLRDQIRKDDQTPLQFKYEAADCRIFYTLANLYNTTRLWHDAVAAFKDKSLCVEGSTGFSTTNNTTPLPPPKRQAQRPTIDHDNPGVEEVNFDEIPNDGLKDATGGDIQSPKKCPTGTKIGQTCPGTRAICTAVDITCPSPEGKKQLPVCIPTCTCQASSCNCDGKCQVFNKLERKVQNSEVKVKTAGTQGQCFPKVGTGNVRLGCKSNPKTSSGR</sequence>
<organism evidence="4 5">
    <name type="scientific">Byssothecium circinans</name>
    <dbReference type="NCBI Taxonomy" id="147558"/>
    <lineage>
        <taxon>Eukaryota</taxon>
        <taxon>Fungi</taxon>
        <taxon>Dikarya</taxon>
        <taxon>Ascomycota</taxon>
        <taxon>Pezizomycotina</taxon>
        <taxon>Dothideomycetes</taxon>
        <taxon>Pleosporomycetidae</taxon>
        <taxon>Pleosporales</taxon>
        <taxon>Massarineae</taxon>
        <taxon>Massarinaceae</taxon>
        <taxon>Byssothecium</taxon>
    </lineage>
</organism>
<gene>
    <name evidence="4" type="ORF">CC80DRAFT_467721</name>
</gene>
<protein>
    <recommendedName>
        <fullName evidence="3">CPAF-like PDZ domain-containing protein</fullName>
    </recommendedName>
</protein>
<dbReference type="AlphaFoldDB" id="A0A6A5U5Y2"/>
<dbReference type="PANTHER" id="PTHR37049:SF5">
    <property type="entry name" value="TAIL SPECIFIC PROTEASE DOMAIN-CONTAINING PROTEIN"/>
    <property type="match status" value="1"/>
</dbReference>
<proteinExistence type="predicted"/>